<evidence type="ECO:0008006" key="3">
    <source>
        <dbReference type="Google" id="ProtNLM"/>
    </source>
</evidence>
<organism evidence="1 2">
    <name type="scientific">Zhenhengia yiwuensis</name>
    <dbReference type="NCBI Taxonomy" id="2763666"/>
    <lineage>
        <taxon>Bacteria</taxon>
        <taxon>Bacillati</taxon>
        <taxon>Bacillota</taxon>
        <taxon>Clostridia</taxon>
        <taxon>Lachnospirales</taxon>
        <taxon>Lachnospiraceae</taxon>
        <taxon>Zhenhengia</taxon>
    </lineage>
</organism>
<evidence type="ECO:0000313" key="2">
    <source>
        <dbReference type="Proteomes" id="UP000655830"/>
    </source>
</evidence>
<name>A0A926EHP4_9FIRM</name>
<keyword evidence="2" id="KW-1185">Reference proteome</keyword>
<protein>
    <recommendedName>
        <fullName evidence="3">Lipoprotein</fullName>
    </recommendedName>
</protein>
<evidence type="ECO:0000313" key="1">
    <source>
        <dbReference type="EMBL" id="MBC8579175.1"/>
    </source>
</evidence>
<dbReference type="AlphaFoldDB" id="A0A926EHP4"/>
<proteinExistence type="predicted"/>
<dbReference type="PROSITE" id="PS51257">
    <property type="entry name" value="PROKAR_LIPOPROTEIN"/>
    <property type="match status" value="1"/>
</dbReference>
<dbReference type="RefSeq" id="WP_249332326.1">
    <property type="nucleotide sequence ID" value="NZ_JACRSY010000008.1"/>
</dbReference>
<comment type="caution">
    <text evidence="1">The sequence shown here is derived from an EMBL/GenBank/DDBJ whole genome shotgun (WGS) entry which is preliminary data.</text>
</comment>
<gene>
    <name evidence="1" type="ORF">H8718_06445</name>
</gene>
<dbReference type="EMBL" id="JACRSY010000008">
    <property type="protein sequence ID" value="MBC8579175.1"/>
    <property type="molecule type" value="Genomic_DNA"/>
</dbReference>
<dbReference type="Proteomes" id="UP000655830">
    <property type="component" value="Unassembled WGS sequence"/>
</dbReference>
<reference evidence="1" key="1">
    <citation type="submission" date="2020-08" db="EMBL/GenBank/DDBJ databases">
        <title>Genome public.</title>
        <authorList>
            <person name="Liu C."/>
            <person name="Sun Q."/>
        </authorList>
    </citation>
    <scope>NUCLEOTIDE SEQUENCE</scope>
    <source>
        <strain evidence="1">NSJ-12</strain>
    </source>
</reference>
<sequence length="214" mass="23679">MRKLFSCIGIMGLLGAFLTGCSMGPEQMKSVPIEDPAKVETLHEITKDAMKNYFDVDVNDGVERKLEGFESYVLVDVPTESYLYRNNVIKATMESKPQEGQIASYGASLNPETNELTGAIVVTYSEAKPQDLTVEQQQEIAMKFIKEKNLVANPDSLIFEGIEKGMSNKQYSGLKFKNGDDVLLVSVSLQTGKVTHFEFVEVIEPVEPAETPAK</sequence>
<accession>A0A926EHP4</accession>